<evidence type="ECO:0000313" key="2">
    <source>
        <dbReference type="EMBL" id="MBB5912233.1"/>
    </source>
</evidence>
<accession>A0A7W9PAK6</accession>
<proteinExistence type="predicted"/>
<dbReference type="InterPro" id="IPR029069">
    <property type="entry name" value="HotDog_dom_sf"/>
</dbReference>
<dbReference type="Proteomes" id="UP000540412">
    <property type="component" value="Unassembled WGS sequence"/>
</dbReference>
<dbReference type="CDD" id="cd03441">
    <property type="entry name" value="R_hydratase_like"/>
    <property type="match status" value="1"/>
</dbReference>
<reference evidence="2 3" key="1">
    <citation type="submission" date="2020-08" db="EMBL/GenBank/DDBJ databases">
        <title>Sequencing the genomes of 1000 actinobacteria strains.</title>
        <authorList>
            <person name="Klenk H.-P."/>
        </authorList>
    </citation>
    <scope>NUCLEOTIDE SEQUENCE [LARGE SCALE GENOMIC DNA]</scope>
    <source>
        <strain evidence="2 3">DSM 43582</strain>
    </source>
</reference>
<evidence type="ECO:0000313" key="3">
    <source>
        <dbReference type="Proteomes" id="UP000540412"/>
    </source>
</evidence>
<comment type="caution">
    <text evidence="2">The sequence shown here is derived from an EMBL/GenBank/DDBJ whole genome shotgun (WGS) entry which is preliminary data.</text>
</comment>
<protein>
    <submittedName>
        <fullName evidence="2">Acyl dehydratase</fullName>
    </submittedName>
</protein>
<dbReference type="SUPFAM" id="SSF54637">
    <property type="entry name" value="Thioesterase/thiol ester dehydrase-isomerase"/>
    <property type="match status" value="1"/>
</dbReference>
<name>A0A7W9PAK6_9NOCA</name>
<dbReference type="AlphaFoldDB" id="A0A7W9PAK6"/>
<dbReference type="RefSeq" id="WP_040750107.1">
    <property type="nucleotide sequence ID" value="NZ_JACHIT010000001.1"/>
</dbReference>
<organism evidence="2 3">
    <name type="scientific">Nocardia transvalensis</name>
    <dbReference type="NCBI Taxonomy" id="37333"/>
    <lineage>
        <taxon>Bacteria</taxon>
        <taxon>Bacillati</taxon>
        <taxon>Actinomycetota</taxon>
        <taxon>Actinomycetes</taxon>
        <taxon>Mycobacteriales</taxon>
        <taxon>Nocardiaceae</taxon>
        <taxon>Nocardia</taxon>
    </lineage>
</organism>
<dbReference type="EMBL" id="JACHIT010000001">
    <property type="protein sequence ID" value="MBB5912233.1"/>
    <property type="molecule type" value="Genomic_DNA"/>
</dbReference>
<evidence type="ECO:0000259" key="1">
    <source>
        <dbReference type="Pfam" id="PF13452"/>
    </source>
</evidence>
<feature type="domain" description="FAS1-like dehydratase" evidence="1">
    <location>
        <begin position="21"/>
        <end position="141"/>
    </location>
</feature>
<gene>
    <name evidence="2" type="ORF">BJY24_001100</name>
</gene>
<dbReference type="Gene3D" id="3.10.129.10">
    <property type="entry name" value="Hotdog Thioesterase"/>
    <property type="match status" value="2"/>
</dbReference>
<dbReference type="InterPro" id="IPR039569">
    <property type="entry name" value="FAS1-like_DH_region"/>
</dbReference>
<sequence>MGSASVDVPHVAADERLWSRNTFAVDADHIREYALAVGNSDRIHLDADAAAVRGFGALVAPPTFATMVWMRAEEETLAALVPGFHIGRILHADRSLDLARPLLAGDRVGCDVHFESFRHYRDYDIVSMVTTLRDRHAQVVAVGSSTLLVHTQRVPPHRTGPSGYERGLELVPTRHRPRLSVLGESAPARRRDAAATRGPRPVVEFSELSAGFELPVRRHTLAPADVMHHASVVGTLGRLGPDDRVPTTSPGAVTPGMLSLGLAAGYLSSWLGDPTAVSKYRVQYAPKMHYLPIGTGEPVPIEFRGRVTWLNPIRRTATIGIEAIAKGRKLFGYATAEARFA</sequence>
<keyword evidence="3" id="KW-1185">Reference proteome</keyword>
<dbReference type="Pfam" id="PF13452">
    <property type="entry name" value="FAS1_DH_region"/>
    <property type="match status" value="1"/>
</dbReference>